<reference evidence="2 3" key="1">
    <citation type="submission" date="2017-02" db="EMBL/GenBank/DDBJ databases">
        <authorList>
            <person name="Guo L."/>
        </authorList>
    </citation>
    <scope>NUCLEOTIDE SEQUENCE [LARGE SCALE GENOMIC DNA]</scope>
    <source>
        <strain evidence="2 3">PRS09-11288</strain>
    </source>
</reference>
<evidence type="ECO:0000256" key="1">
    <source>
        <dbReference type="SAM" id="Coils"/>
    </source>
</evidence>
<proteinExistence type="predicted"/>
<gene>
    <name evidence="2" type="ORF">B2J77_18055</name>
</gene>
<feature type="coiled-coil region" evidence="1">
    <location>
        <begin position="35"/>
        <end position="167"/>
    </location>
</feature>
<dbReference type="EMBL" id="CP019952">
    <property type="protein sequence ID" value="AQW70796.1"/>
    <property type="molecule type" value="Genomic_DNA"/>
</dbReference>
<keyword evidence="1" id="KW-0175">Coiled coil</keyword>
<organism evidence="2 3">
    <name type="scientific">Pseudomonas parafulva</name>
    <dbReference type="NCBI Taxonomy" id="157782"/>
    <lineage>
        <taxon>Bacteria</taxon>
        <taxon>Pseudomonadati</taxon>
        <taxon>Pseudomonadota</taxon>
        <taxon>Gammaproteobacteria</taxon>
        <taxon>Pseudomonadales</taxon>
        <taxon>Pseudomonadaceae</taxon>
        <taxon>Pseudomonas</taxon>
    </lineage>
</organism>
<protein>
    <recommendedName>
        <fullName evidence="4">Chromosome segregation protein SMC</fullName>
    </recommendedName>
</protein>
<accession>A0ABM6J8F9</accession>
<evidence type="ECO:0008006" key="4">
    <source>
        <dbReference type="Google" id="ProtNLM"/>
    </source>
</evidence>
<evidence type="ECO:0000313" key="3">
    <source>
        <dbReference type="Proteomes" id="UP000191010"/>
    </source>
</evidence>
<dbReference type="Proteomes" id="UP000191010">
    <property type="component" value="Chromosome"/>
</dbReference>
<evidence type="ECO:0000313" key="2">
    <source>
        <dbReference type="EMBL" id="AQW70796.1"/>
    </source>
</evidence>
<sequence>MRETRSKVDNIEYKISVIDQDIAWFNRKANSSELMAEYKETMKNWATDKADLEGKRKVLSTRLAETKDESERVIAEARQAEEEAARAYAQSVAWSDVEGEKKAAEAAQKAATNLSSAMENQRRQSLIIAAMDQEIETIDAHIEEAVQEILKAERAAVVVALERLEEQWDESVKELLNLGSKLYAAKRYMGREGMAFHRFHVSSQLESFTHWGEGDLITMSYKYSAEQIIDIELPDLDEVNKAA</sequence>
<name>A0ABM6J8F9_9PSED</name>
<keyword evidence="3" id="KW-1185">Reference proteome</keyword>